<dbReference type="OrthoDB" id="3352408at2759"/>
<comment type="caution">
    <text evidence="3">The sequence shown here is derived from an EMBL/GenBank/DDBJ whole genome shotgun (WGS) entry which is preliminary data.</text>
</comment>
<organism evidence="3 4">
    <name type="scientific">Racocetra fulgida</name>
    <dbReference type="NCBI Taxonomy" id="60492"/>
    <lineage>
        <taxon>Eukaryota</taxon>
        <taxon>Fungi</taxon>
        <taxon>Fungi incertae sedis</taxon>
        <taxon>Mucoromycota</taxon>
        <taxon>Glomeromycotina</taxon>
        <taxon>Glomeromycetes</taxon>
        <taxon>Diversisporales</taxon>
        <taxon>Gigasporaceae</taxon>
        <taxon>Racocetra</taxon>
    </lineage>
</organism>
<proteinExistence type="predicted"/>
<dbReference type="AlphaFoldDB" id="A0A9N9JZL6"/>
<dbReference type="SUPFAM" id="SSF81660">
    <property type="entry name" value="Metal cation-transporting ATPase, ATP-binding domain N"/>
    <property type="match status" value="1"/>
</dbReference>
<dbReference type="GO" id="GO:0000166">
    <property type="term" value="F:nucleotide binding"/>
    <property type="evidence" value="ECO:0007669"/>
    <property type="project" value="InterPro"/>
</dbReference>
<feature type="non-terminal residue" evidence="3">
    <location>
        <position position="147"/>
    </location>
</feature>
<evidence type="ECO:0000256" key="1">
    <source>
        <dbReference type="ARBA" id="ARBA00004127"/>
    </source>
</evidence>
<evidence type="ECO:0000313" key="3">
    <source>
        <dbReference type="EMBL" id="CAG8804605.1"/>
    </source>
</evidence>
<gene>
    <name evidence="3" type="ORF">RFULGI_LOCUS18089</name>
</gene>
<dbReference type="PANTHER" id="PTHR24093:SF369">
    <property type="entry name" value="CALCIUM-TRANSPORTING ATPASE"/>
    <property type="match status" value="1"/>
</dbReference>
<dbReference type="GO" id="GO:0012505">
    <property type="term" value="C:endomembrane system"/>
    <property type="evidence" value="ECO:0007669"/>
    <property type="project" value="UniProtKB-SubCell"/>
</dbReference>
<dbReference type="EMBL" id="CAJVPZ010076392">
    <property type="protein sequence ID" value="CAG8804605.1"/>
    <property type="molecule type" value="Genomic_DNA"/>
</dbReference>
<dbReference type="Proteomes" id="UP000789396">
    <property type="component" value="Unassembled WGS sequence"/>
</dbReference>
<keyword evidence="2" id="KW-0460">Magnesium</keyword>
<protein>
    <submittedName>
        <fullName evidence="3">10797_t:CDS:1</fullName>
    </submittedName>
</protein>
<dbReference type="InterPro" id="IPR023299">
    <property type="entry name" value="ATPase_P-typ_cyto_dom_N"/>
</dbReference>
<dbReference type="Pfam" id="PF13246">
    <property type="entry name" value="Cation_ATPase"/>
    <property type="match status" value="1"/>
</dbReference>
<evidence type="ECO:0000313" key="4">
    <source>
        <dbReference type="Proteomes" id="UP000789396"/>
    </source>
</evidence>
<dbReference type="GO" id="GO:0005388">
    <property type="term" value="F:P-type calcium transporter activity"/>
    <property type="evidence" value="ECO:0007669"/>
    <property type="project" value="TreeGrafter"/>
</dbReference>
<dbReference type="GO" id="GO:0005886">
    <property type="term" value="C:plasma membrane"/>
    <property type="evidence" value="ECO:0007669"/>
    <property type="project" value="TreeGrafter"/>
</dbReference>
<sequence>MTTIIKFPSSSTYNKTLEQAEYRIYVKGASEIVFDSCTHYADAEGRVHKLGDKSRQQFKDIILEYAENTLHTICMGYRDITNSEFEHISDEKAPINDLICLGIIGIENPLRPGVTESVKVFKKAGVCVRMITGDNLETAKAIAKKRR</sequence>
<dbReference type="Gene3D" id="3.40.50.1000">
    <property type="entry name" value="HAD superfamily/HAD-like"/>
    <property type="match status" value="1"/>
</dbReference>
<evidence type="ECO:0000256" key="2">
    <source>
        <dbReference type="ARBA" id="ARBA00022842"/>
    </source>
</evidence>
<name>A0A9N9JZL6_9GLOM</name>
<accession>A0A9N9JZL6</accession>
<dbReference type="Gene3D" id="3.40.1110.10">
    <property type="entry name" value="Calcium-transporting ATPase, cytoplasmic domain N"/>
    <property type="match status" value="1"/>
</dbReference>
<dbReference type="SUPFAM" id="SSF56784">
    <property type="entry name" value="HAD-like"/>
    <property type="match status" value="1"/>
</dbReference>
<dbReference type="PANTHER" id="PTHR24093">
    <property type="entry name" value="CATION TRANSPORTING ATPASE"/>
    <property type="match status" value="1"/>
</dbReference>
<keyword evidence="4" id="KW-1185">Reference proteome</keyword>
<comment type="subcellular location">
    <subcellularLocation>
        <location evidence="1">Endomembrane system</location>
        <topology evidence="1">Multi-pass membrane protein</topology>
    </subcellularLocation>
</comment>
<dbReference type="InterPro" id="IPR036412">
    <property type="entry name" value="HAD-like_sf"/>
</dbReference>
<reference evidence="3" key="1">
    <citation type="submission" date="2021-06" db="EMBL/GenBank/DDBJ databases">
        <authorList>
            <person name="Kallberg Y."/>
            <person name="Tangrot J."/>
            <person name="Rosling A."/>
        </authorList>
    </citation>
    <scope>NUCLEOTIDE SEQUENCE</scope>
    <source>
        <strain evidence="3">IN212</strain>
    </source>
</reference>
<dbReference type="InterPro" id="IPR023214">
    <property type="entry name" value="HAD_sf"/>
</dbReference>